<evidence type="ECO:0000256" key="4">
    <source>
        <dbReference type="ARBA" id="ARBA00022679"/>
    </source>
</evidence>
<proteinExistence type="inferred from homology"/>
<dbReference type="GO" id="GO:0006633">
    <property type="term" value="P:fatty acid biosynthetic process"/>
    <property type="evidence" value="ECO:0007669"/>
    <property type="project" value="InterPro"/>
</dbReference>
<feature type="active site" evidence="11">
    <location>
        <position position="493"/>
    </location>
</feature>
<dbReference type="EMBL" id="JACGWN010000016">
    <property type="protein sequence ID" value="KAL0393960.1"/>
    <property type="molecule type" value="Genomic_DNA"/>
</dbReference>
<feature type="active site" evidence="11">
    <location>
        <position position="489"/>
    </location>
</feature>
<feature type="active site" evidence="11">
    <location>
        <position position="522"/>
    </location>
</feature>
<dbReference type="InterPro" id="IPR013747">
    <property type="entry name" value="ACP_syn_III_C"/>
</dbReference>
<sequence length="595" mass="67003">MQEFMAVLKANQLHKPTSVTTFTPRHRQPTTINTSSTLPFQSSSASIHPSIHPTNQSSNFAAMAVEQDLLSTEIVNRGIESSGPDAGSMTFSVRVRRRLPDFVQSVNLKYVKLGYHYLINHGIYLATIPVLVLVFGAEVGSLSREELWRKIWDSTAGYDLATVVAFLALFVFTVSVYFMSRPRSIYLLDFACYKPSDDFKVTKDQFIELARKSGKFDEASLEFQRRILQSSGIGDETYIPKSIGSPENTATMKEGRAEAATVIFGALDELFEKCNVRPKDVGILVVNCSLFNPTPSLSAMVINHYKMRGNILSFNLGGMGCSAGVIAVDLARDMLQANPNSYAVVVSTEMVGYNWYPGKDRSMLIPNCYFRMGCAAMLLSNRHRDHRRAKYRLEHIVRTHKGADVRSFRSIYQEEDSEKFKGIKISKDLVEIGGDAIKTNITTLGPLVLPFSEQLLFFSTLVWKILFGNGAKSQTTKPYIPDYKLAFEHFCVHAASKTVLDELQRNLKLSDNNLEASRAALHRFGNTSSSSIWYELAYLEAKERVKRGDRVWQLAFGSGFKCNSVVWKSLRKIRRPSRNPWLDCIDRYPQGKFQA</sequence>
<dbReference type="InterPro" id="IPR012392">
    <property type="entry name" value="3-ktacl-CoA_syn"/>
</dbReference>
<feature type="domain" description="Beta-ketoacyl-[acyl-carrier-protein] synthase III C-terminal" evidence="15">
    <location>
        <begin position="488"/>
        <end position="568"/>
    </location>
</feature>
<dbReference type="GO" id="GO:0009922">
    <property type="term" value="F:fatty acid elongase activity"/>
    <property type="evidence" value="ECO:0007669"/>
    <property type="project" value="UniProtKB-EC"/>
</dbReference>
<feature type="domain" description="FAE" evidence="14">
    <location>
        <begin position="177"/>
        <end position="464"/>
    </location>
</feature>
<feature type="active site" evidence="11">
    <location>
        <position position="526"/>
    </location>
</feature>
<evidence type="ECO:0000256" key="6">
    <source>
        <dbReference type="ARBA" id="ARBA00022989"/>
    </source>
</evidence>
<gene>
    <name evidence="16" type="ORF">Slati_4362200</name>
</gene>
<evidence type="ECO:0000256" key="2">
    <source>
        <dbReference type="ARBA" id="ARBA00005194"/>
    </source>
</evidence>
<dbReference type="FunFam" id="3.40.47.10:FF:000028">
    <property type="entry name" value="3-ketoacyl-CoA synthase"/>
    <property type="match status" value="1"/>
</dbReference>
<keyword evidence="4 10" id="KW-0808">Transferase</keyword>
<name>A0AAW2SPG3_9LAMI</name>
<keyword evidence="7 13" id="KW-0472">Membrane</keyword>
<keyword evidence="5 13" id="KW-0812">Transmembrane</keyword>
<dbReference type="InterPro" id="IPR013601">
    <property type="entry name" value="FAE1_typ3_polyketide_synth"/>
</dbReference>
<dbReference type="PANTHER" id="PTHR31561">
    <property type="entry name" value="3-KETOACYL-COA SYNTHASE"/>
    <property type="match status" value="1"/>
</dbReference>
<accession>A0AAW2SPG3</accession>
<feature type="active site" evidence="11">
    <location>
        <position position="400"/>
    </location>
</feature>
<reference evidence="16" key="2">
    <citation type="journal article" date="2024" name="Plant">
        <title>Genomic evolution and insights into agronomic trait innovations of Sesamum species.</title>
        <authorList>
            <person name="Miao H."/>
            <person name="Wang L."/>
            <person name="Qu L."/>
            <person name="Liu H."/>
            <person name="Sun Y."/>
            <person name="Le M."/>
            <person name="Wang Q."/>
            <person name="Wei S."/>
            <person name="Zheng Y."/>
            <person name="Lin W."/>
            <person name="Duan Y."/>
            <person name="Cao H."/>
            <person name="Xiong S."/>
            <person name="Wang X."/>
            <person name="Wei L."/>
            <person name="Li C."/>
            <person name="Ma Q."/>
            <person name="Ju M."/>
            <person name="Zhao R."/>
            <person name="Li G."/>
            <person name="Mu C."/>
            <person name="Tian Q."/>
            <person name="Mei H."/>
            <person name="Zhang T."/>
            <person name="Gao T."/>
            <person name="Zhang H."/>
        </authorList>
    </citation>
    <scope>NUCLEOTIDE SEQUENCE</scope>
    <source>
        <strain evidence="16">KEN1</strain>
    </source>
</reference>
<evidence type="ECO:0000256" key="12">
    <source>
        <dbReference type="SAM" id="MobiDB-lite"/>
    </source>
</evidence>
<evidence type="ECO:0000256" key="10">
    <source>
        <dbReference type="PIRNR" id="PIRNR036417"/>
    </source>
</evidence>
<comment type="pathway">
    <text evidence="2 10">Lipid metabolism; fatty acid biosynthesis.</text>
</comment>
<evidence type="ECO:0000256" key="5">
    <source>
        <dbReference type="ARBA" id="ARBA00022692"/>
    </source>
</evidence>
<evidence type="ECO:0000256" key="1">
    <source>
        <dbReference type="ARBA" id="ARBA00004370"/>
    </source>
</evidence>
<evidence type="ECO:0000256" key="13">
    <source>
        <dbReference type="SAM" id="Phobius"/>
    </source>
</evidence>
<keyword evidence="8 10" id="KW-0012">Acyltransferase</keyword>
<protein>
    <recommendedName>
        <fullName evidence="10">3-ketoacyl-CoA synthase</fullName>
        <ecNumber evidence="10">2.3.1.-</ecNumber>
    </recommendedName>
</protein>
<keyword evidence="6 13" id="KW-1133">Transmembrane helix</keyword>
<comment type="similarity">
    <text evidence="3 10">Belongs to the thiolase-like superfamily. Chalcone/stilbene synthases family.</text>
</comment>
<evidence type="ECO:0000256" key="9">
    <source>
        <dbReference type="ARBA" id="ARBA00047375"/>
    </source>
</evidence>
<dbReference type="Gene3D" id="3.40.47.10">
    <property type="match status" value="1"/>
</dbReference>
<comment type="catalytic activity">
    <reaction evidence="9">
        <text>a very-long-chain acyl-CoA + malonyl-CoA + H(+) = a very-long-chain 3-oxoacyl-CoA + CO2 + CoA</text>
        <dbReference type="Rhea" id="RHEA:32727"/>
        <dbReference type="ChEBI" id="CHEBI:15378"/>
        <dbReference type="ChEBI" id="CHEBI:16526"/>
        <dbReference type="ChEBI" id="CHEBI:57287"/>
        <dbReference type="ChEBI" id="CHEBI:57384"/>
        <dbReference type="ChEBI" id="CHEBI:90725"/>
        <dbReference type="ChEBI" id="CHEBI:90736"/>
        <dbReference type="EC" id="2.3.1.199"/>
    </reaction>
</comment>
<evidence type="ECO:0000259" key="15">
    <source>
        <dbReference type="Pfam" id="PF08541"/>
    </source>
</evidence>
<dbReference type="InterPro" id="IPR016039">
    <property type="entry name" value="Thiolase-like"/>
</dbReference>
<comment type="subcellular location">
    <subcellularLocation>
        <location evidence="1">Membrane</location>
    </subcellularLocation>
</comment>
<evidence type="ECO:0000256" key="11">
    <source>
        <dbReference type="PIRSR" id="PIRSR036417-1"/>
    </source>
</evidence>
<dbReference type="EC" id="2.3.1.-" evidence="10"/>
<evidence type="ECO:0000313" key="16">
    <source>
        <dbReference type="EMBL" id="KAL0393960.1"/>
    </source>
</evidence>
<dbReference type="Pfam" id="PF08392">
    <property type="entry name" value="FAE1_CUT1_RppA"/>
    <property type="match status" value="1"/>
</dbReference>
<feature type="region of interest" description="Disordered" evidence="12">
    <location>
        <begin position="20"/>
        <end position="48"/>
    </location>
</feature>
<evidence type="ECO:0000256" key="8">
    <source>
        <dbReference type="ARBA" id="ARBA00023315"/>
    </source>
</evidence>
<dbReference type="AlphaFoldDB" id="A0AAW2SPG3"/>
<feature type="transmembrane region" description="Helical" evidence="13">
    <location>
        <begin position="157"/>
        <end position="178"/>
    </location>
</feature>
<dbReference type="Pfam" id="PF08541">
    <property type="entry name" value="ACP_syn_III_C"/>
    <property type="match status" value="1"/>
</dbReference>
<feature type="transmembrane region" description="Helical" evidence="13">
    <location>
        <begin position="117"/>
        <end position="137"/>
    </location>
</feature>
<reference evidence="16" key="1">
    <citation type="submission" date="2020-06" db="EMBL/GenBank/DDBJ databases">
        <authorList>
            <person name="Li T."/>
            <person name="Hu X."/>
            <person name="Zhang T."/>
            <person name="Song X."/>
            <person name="Zhang H."/>
            <person name="Dai N."/>
            <person name="Sheng W."/>
            <person name="Hou X."/>
            <person name="Wei L."/>
        </authorList>
    </citation>
    <scope>NUCLEOTIDE SEQUENCE</scope>
    <source>
        <strain evidence="16">KEN1</strain>
        <tissue evidence="16">Leaf</tissue>
    </source>
</reference>
<comment type="caution">
    <text evidence="16">The sequence shown here is derived from an EMBL/GenBank/DDBJ whole genome shotgun (WGS) entry which is preliminary data.</text>
</comment>
<feature type="active site" evidence="11">
    <location>
        <position position="321"/>
    </location>
</feature>
<evidence type="ECO:0000259" key="14">
    <source>
        <dbReference type="Pfam" id="PF08392"/>
    </source>
</evidence>
<dbReference type="GO" id="GO:0016020">
    <property type="term" value="C:membrane"/>
    <property type="evidence" value="ECO:0007669"/>
    <property type="project" value="UniProtKB-SubCell"/>
</dbReference>
<organism evidence="16">
    <name type="scientific">Sesamum latifolium</name>
    <dbReference type="NCBI Taxonomy" id="2727402"/>
    <lineage>
        <taxon>Eukaryota</taxon>
        <taxon>Viridiplantae</taxon>
        <taxon>Streptophyta</taxon>
        <taxon>Embryophyta</taxon>
        <taxon>Tracheophyta</taxon>
        <taxon>Spermatophyta</taxon>
        <taxon>Magnoliopsida</taxon>
        <taxon>eudicotyledons</taxon>
        <taxon>Gunneridae</taxon>
        <taxon>Pentapetalae</taxon>
        <taxon>asterids</taxon>
        <taxon>lamiids</taxon>
        <taxon>Lamiales</taxon>
        <taxon>Pedaliaceae</taxon>
        <taxon>Sesamum</taxon>
    </lineage>
</organism>
<evidence type="ECO:0000256" key="7">
    <source>
        <dbReference type="ARBA" id="ARBA00023136"/>
    </source>
</evidence>
<dbReference type="CDD" id="cd00831">
    <property type="entry name" value="CHS_like"/>
    <property type="match status" value="1"/>
</dbReference>
<evidence type="ECO:0000256" key="3">
    <source>
        <dbReference type="ARBA" id="ARBA00005531"/>
    </source>
</evidence>
<dbReference type="PIRSF" id="PIRSF036417">
    <property type="entry name" value="3-ktacl-CoA_syn"/>
    <property type="match status" value="1"/>
</dbReference>
<feature type="compositionally biased region" description="Polar residues" evidence="12">
    <location>
        <begin position="20"/>
        <end position="41"/>
    </location>
</feature>
<dbReference type="SUPFAM" id="SSF53901">
    <property type="entry name" value="Thiolase-like"/>
    <property type="match status" value="2"/>
</dbReference>